<gene>
    <name evidence="3" type="ORF">RF007C_02285</name>
</gene>
<dbReference type="Gene3D" id="3.80.10.10">
    <property type="entry name" value="Ribonuclease Inhibitor"/>
    <property type="match status" value="2"/>
</dbReference>
<dbReference type="Gene3D" id="1.10.1330.10">
    <property type="entry name" value="Dockerin domain"/>
    <property type="match status" value="1"/>
</dbReference>
<dbReference type="Proteomes" id="UP000019365">
    <property type="component" value="Unassembled WGS sequence"/>
</dbReference>
<dbReference type="InterPro" id="IPR032675">
    <property type="entry name" value="LRR_dom_sf"/>
</dbReference>
<dbReference type="SUPFAM" id="SSF54001">
    <property type="entry name" value="Cysteine proteinases"/>
    <property type="match status" value="1"/>
</dbReference>
<dbReference type="InterPro" id="IPR038765">
    <property type="entry name" value="Papain-like_cys_pep_sf"/>
</dbReference>
<dbReference type="InterPro" id="IPR002105">
    <property type="entry name" value="Dockerin_1_rpt"/>
</dbReference>
<dbReference type="InterPro" id="IPR026906">
    <property type="entry name" value="LRR_5"/>
</dbReference>
<dbReference type="InterPro" id="IPR036439">
    <property type="entry name" value="Dockerin_dom_sf"/>
</dbReference>
<dbReference type="PANTHER" id="PTHR45661">
    <property type="entry name" value="SURFACE ANTIGEN"/>
    <property type="match status" value="1"/>
</dbReference>
<evidence type="ECO:0000313" key="4">
    <source>
        <dbReference type="Proteomes" id="UP000019365"/>
    </source>
</evidence>
<dbReference type="eggNOG" id="COG4886">
    <property type="taxonomic scope" value="Bacteria"/>
</dbReference>
<dbReference type="eggNOG" id="COG5279">
    <property type="taxonomic scope" value="Bacteria"/>
</dbReference>
<feature type="domain" description="Dockerin" evidence="2">
    <location>
        <begin position="509"/>
        <end position="571"/>
    </location>
</feature>
<evidence type="ECO:0000259" key="2">
    <source>
        <dbReference type="PROSITE" id="PS51766"/>
    </source>
</evidence>
<dbReference type="Pfam" id="PF13306">
    <property type="entry name" value="LRR_5"/>
    <property type="match status" value="2"/>
</dbReference>
<dbReference type="InterPro" id="IPR018247">
    <property type="entry name" value="EF_Hand_1_Ca_BS"/>
</dbReference>
<comment type="caution">
    <text evidence="3">The sequence shown here is derived from an EMBL/GenBank/DDBJ whole genome shotgun (WGS) entry which is preliminary data.</text>
</comment>
<dbReference type="PROSITE" id="PS00018">
    <property type="entry name" value="EF_HAND_1"/>
    <property type="match status" value="1"/>
</dbReference>
<dbReference type="PATRIC" id="fig|1341157.4.peg.605"/>
<dbReference type="Pfam" id="PF00404">
    <property type="entry name" value="Dockerin_1"/>
    <property type="match status" value="1"/>
</dbReference>
<dbReference type="GO" id="GO:0004553">
    <property type="term" value="F:hydrolase activity, hydrolyzing O-glycosyl compounds"/>
    <property type="evidence" value="ECO:0007669"/>
    <property type="project" value="InterPro"/>
</dbReference>
<reference evidence="3 4" key="1">
    <citation type="journal article" date="2014" name="PLoS ONE">
        <title>Rumen cellulosomics: divergent fiber-degrading strategies revealed by comparative genome-wide analysis of six ruminococcal strains.</title>
        <authorList>
            <person name="Dassa B."/>
            <person name="Borovok I."/>
            <person name="Ruimy-Israeli V."/>
            <person name="Lamed R."/>
            <person name="Flint H.J."/>
            <person name="Duncan S.H."/>
            <person name="Henrissat B."/>
            <person name="Coutinho P."/>
            <person name="Morrison M."/>
            <person name="Mosoni P."/>
            <person name="Yeoman C.J."/>
            <person name="White B.A."/>
            <person name="Bayer E.A."/>
        </authorList>
    </citation>
    <scope>NUCLEOTIDE SEQUENCE [LARGE SCALE GENOMIC DNA]</scope>
    <source>
        <strain evidence="3 4">007c</strain>
    </source>
</reference>
<dbReference type="Gene3D" id="3.10.620.30">
    <property type="match status" value="1"/>
</dbReference>
<feature type="signal peptide" evidence="1">
    <location>
        <begin position="1"/>
        <end position="27"/>
    </location>
</feature>
<evidence type="ECO:0000256" key="1">
    <source>
        <dbReference type="SAM" id="SignalP"/>
    </source>
</evidence>
<dbReference type="InterPro" id="IPR002931">
    <property type="entry name" value="Transglutaminase-like"/>
</dbReference>
<sequence length="571" mass="62722">MSSSKKNKKFIASVMALSIITAGATSAESSIIRNIIPANTLSAEAANSNGWDYSVLSNGTVKLTRYTGGASYVTVPSSINNKTVSALGDNLFKDNTTIRSVTIPKGITELPYCCFWGATNLESVSLPSGLTTIWNCAFKDTKSLRSVTIPSTVKDIKFRAFWGSGITSFSASSLNDMGSAVFEDCKNLKSAYLQNGFTLTWDTFKGCSSLETVTLPNSLKRLGGGTFDGCVKLKSVTIPSSVYSLEKNAFKDCTSIQSVSIPSSVTDFGEAIFDGCTSLNNINISGISVFESLILNHSLKNTPNLTKINNESVVLYRSKRYSPIAEPYFNSKYSDFIYENFDITDADRPGFYEEFLKADIKYIVKTNTNSQQTDAQKAKALHDWVCNKVEYAFDEEGNPAHTGKEAIDSSVFMGDKAICEGYAQGLALLLNEAGIEAYTADNNGHLWNMAKIDGHYFHIDATWDDYTNSYNYFLKSDSVFSADGHRTWHLETANNSRLPDVSSIPLPECPYSVGDADRDGDIDKDDINFIQRYLLGLENIAPTDKVYADANLDGTIDMSDTVTLIQQYHLY</sequence>
<dbReference type="PROSITE" id="PS51766">
    <property type="entry name" value="DOCKERIN"/>
    <property type="match status" value="1"/>
</dbReference>
<protein>
    <recommendedName>
        <fullName evidence="2">Dockerin domain-containing protein</fullName>
    </recommendedName>
</protein>
<dbReference type="RefSeq" id="WP_037297102.1">
    <property type="nucleotide sequence ID" value="NZ_ATAX01000009.1"/>
</dbReference>
<dbReference type="Pfam" id="PF01841">
    <property type="entry name" value="Transglut_core"/>
    <property type="match status" value="1"/>
</dbReference>
<name>W7UHR4_RUMFL</name>
<proteinExistence type="predicted"/>
<dbReference type="OrthoDB" id="1815689at2"/>
<dbReference type="SUPFAM" id="SSF63446">
    <property type="entry name" value="Type I dockerin domain"/>
    <property type="match status" value="1"/>
</dbReference>
<organism evidence="3 4">
    <name type="scientific">Ruminococcus flavefaciens 007c</name>
    <dbReference type="NCBI Taxonomy" id="1341157"/>
    <lineage>
        <taxon>Bacteria</taxon>
        <taxon>Bacillati</taxon>
        <taxon>Bacillota</taxon>
        <taxon>Clostridia</taxon>
        <taxon>Eubacteriales</taxon>
        <taxon>Oscillospiraceae</taxon>
        <taxon>Ruminococcus</taxon>
    </lineage>
</organism>
<dbReference type="CDD" id="cd14256">
    <property type="entry name" value="Dockerin_I"/>
    <property type="match status" value="1"/>
</dbReference>
<accession>W7UHR4</accession>
<dbReference type="EMBL" id="ATAX01000009">
    <property type="protein sequence ID" value="EWM54726.1"/>
    <property type="molecule type" value="Genomic_DNA"/>
</dbReference>
<dbReference type="SUPFAM" id="SSF52058">
    <property type="entry name" value="L domain-like"/>
    <property type="match status" value="1"/>
</dbReference>
<keyword evidence="4" id="KW-1185">Reference proteome</keyword>
<dbReference type="PANTHER" id="PTHR45661:SF3">
    <property type="entry name" value="IG-LIKE DOMAIN-CONTAINING PROTEIN"/>
    <property type="match status" value="1"/>
</dbReference>
<dbReference type="InterPro" id="IPR016134">
    <property type="entry name" value="Dockerin_dom"/>
</dbReference>
<dbReference type="GO" id="GO:0000272">
    <property type="term" value="P:polysaccharide catabolic process"/>
    <property type="evidence" value="ECO:0007669"/>
    <property type="project" value="InterPro"/>
</dbReference>
<keyword evidence="1" id="KW-0732">Signal</keyword>
<dbReference type="AlphaFoldDB" id="W7UHR4"/>
<evidence type="ECO:0000313" key="3">
    <source>
        <dbReference type="EMBL" id="EWM54726.1"/>
    </source>
</evidence>
<dbReference type="InterPro" id="IPR053139">
    <property type="entry name" value="Surface_bspA-like"/>
</dbReference>
<feature type="chain" id="PRO_5004901729" description="Dockerin domain-containing protein" evidence="1">
    <location>
        <begin position="28"/>
        <end position="571"/>
    </location>
</feature>